<feature type="compositionally biased region" description="Low complexity" evidence="1">
    <location>
        <begin position="127"/>
        <end position="141"/>
    </location>
</feature>
<dbReference type="EMBL" id="SUMC01000003">
    <property type="protein sequence ID" value="TKA12684.1"/>
    <property type="molecule type" value="Genomic_DNA"/>
</dbReference>
<proteinExistence type="predicted"/>
<sequence length="233" mass="25140">MTERQDQDQERPYTDGTDAQAASDSRLRKRDTQVPPPPGAPGKQEPQARQAVAFSRPDARPDSRTGTTADGRKDTTADSRTGTTADARPGTRTDTSTSIREGEVRPDKPRYTPQSGQDDSARTGSRNGTAASTSNGAAANTRNSDVLLERGEGDKLGLRLQQAVGGFVDQPRKAVEEADSVLEAAAARLTEGITARRRALRAAWEGDAAKNGTEEMRIALRDYRDLVQRLLHA</sequence>
<comment type="caution">
    <text evidence="2">The sequence shown here is derived from an EMBL/GenBank/DDBJ whole genome shotgun (WGS) entry which is preliminary data.</text>
</comment>
<keyword evidence="3" id="KW-1185">Reference proteome</keyword>
<accession>A0A4U0SRC1</accession>
<dbReference type="AlphaFoldDB" id="A0A4U0SRC1"/>
<evidence type="ECO:0000313" key="3">
    <source>
        <dbReference type="Proteomes" id="UP000305778"/>
    </source>
</evidence>
<organism evidence="2 3">
    <name type="scientific">Actinacidiphila oryziradicis</name>
    <dbReference type="NCBI Taxonomy" id="2571141"/>
    <lineage>
        <taxon>Bacteria</taxon>
        <taxon>Bacillati</taxon>
        <taxon>Actinomycetota</taxon>
        <taxon>Actinomycetes</taxon>
        <taxon>Kitasatosporales</taxon>
        <taxon>Streptomycetaceae</taxon>
        <taxon>Actinacidiphila</taxon>
    </lineage>
</organism>
<feature type="compositionally biased region" description="Basic and acidic residues" evidence="1">
    <location>
        <begin position="100"/>
        <end position="110"/>
    </location>
</feature>
<name>A0A4U0SRC1_9ACTN</name>
<reference evidence="2 3" key="1">
    <citation type="submission" date="2019-04" db="EMBL/GenBank/DDBJ databases">
        <title>Streptomyces oryziradicis sp. nov., a novel actinomycete isolated from rhizosphere soil of rice (Oryza sativa L.).</title>
        <authorList>
            <person name="Li C."/>
        </authorList>
    </citation>
    <scope>NUCLEOTIDE SEQUENCE [LARGE SCALE GENOMIC DNA]</scope>
    <source>
        <strain evidence="2 3">NEAU-C40</strain>
    </source>
</reference>
<feature type="compositionally biased region" description="Polar residues" evidence="1">
    <location>
        <begin position="112"/>
        <end position="126"/>
    </location>
</feature>
<dbReference type="RefSeq" id="WP_136722161.1">
    <property type="nucleotide sequence ID" value="NZ_SUMC01000003.1"/>
</dbReference>
<evidence type="ECO:0000313" key="2">
    <source>
        <dbReference type="EMBL" id="TKA12684.1"/>
    </source>
</evidence>
<gene>
    <name evidence="2" type="ORF">FCI23_04720</name>
</gene>
<dbReference type="OrthoDB" id="3217284at2"/>
<dbReference type="Proteomes" id="UP000305778">
    <property type="component" value="Unassembled WGS sequence"/>
</dbReference>
<feature type="region of interest" description="Disordered" evidence="1">
    <location>
        <begin position="1"/>
        <end position="144"/>
    </location>
</feature>
<feature type="compositionally biased region" description="Basic and acidic residues" evidence="1">
    <location>
        <begin position="1"/>
        <end position="13"/>
    </location>
</feature>
<protein>
    <submittedName>
        <fullName evidence="2">Uncharacterized protein</fullName>
    </submittedName>
</protein>
<evidence type="ECO:0000256" key="1">
    <source>
        <dbReference type="SAM" id="MobiDB-lite"/>
    </source>
</evidence>